<dbReference type="CDD" id="cd14656">
    <property type="entry name" value="Imelysin-like_EfeO"/>
    <property type="match status" value="1"/>
</dbReference>
<sequence length="154" mass="16985">MWRSAAPLGRRRGETTAAPQAEGSPELETASQTYEEYVVAESDKLLEGTERFADAVVSGDVEGAKELYAPTRIHWERIEPIAASVGDLDPDIDAREGDVPEEEWGGFHRIEQALWEENTTEGQEEYPCKLVTDVEALRGAREGGYVGEGLFDEA</sequence>
<dbReference type="PANTHER" id="PTHR39192">
    <property type="entry name" value="IRON UPTAKE SYSTEM COMPONENT EFEO"/>
    <property type="match status" value="1"/>
</dbReference>
<evidence type="ECO:0000256" key="3">
    <source>
        <dbReference type="ARBA" id="ARBA00022729"/>
    </source>
</evidence>
<evidence type="ECO:0000256" key="4">
    <source>
        <dbReference type="SAM" id="MobiDB-lite"/>
    </source>
</evidence>
<feature type="region of interest" description="Disordered" evidence="4">
    <location>
        <begin position="1"/>
        <end position="33"/>
    </location>
</feature>
<evidence type="ECO:0000313" key="6">
    <source>
        <dbReference type="EMBL" id="CAA9464037.1"/>
    </source>
</evidence>
<name>A0A6J4R4J2_9ACTN</name>
<reference evidence="6" key="1">
    <citation type="submission" date="2020-02" db="EMBL/GenBank/DDBJ databases">
        <authorList>
            <person name="Meier V. D."/>
        </authorList>
    </citation>
    <scope>NUCLEOTIDE SEQUENCE</scope>
    <source>
        <strain evidence="6">AVDCRST_MAG25</strain>
    </source>
</reference>
<evidence type="ECO:0000256" key="1">
    <source>
        <dbReference type="ARBA" id="ARBA00004196"/>
    </source>
</evidence>
<dbReference type="PANTHER" id="PTHR39192:SF1">
    <property type="entry name" value="IRON UPTAKE SYSTEM COMPONENT EFEO"/>
    <property type="match status" value="1"/>
</dbReference>
<dbReference type="Gene3D" id="1.20.1420.20">
    <property type="entry name" value="M75 peptidase, HXXE motif"/>
    <property type="match status" value="1"/>
</dbReference>
<dbReference type="AlphaFoldDB" id="A0A6J4R4J2"/>
<comment type="subcellular location">
    <subcellularLocation>
        <location evidence="1">Cell envelope</location>
    </subcellularLocation>
</comment>
<keyword evidence="3" id="KW-0732">Signal</keyword>
<proteinExistence type="inferred from homology"/>
<dbReference type="InterPro" id="IPR038352">
    <property type="entry name" value="Imelysin_sf"/>
</dbReference>
<comment type="similarity">
    <text evidence="2">Belongs to the EfeM/EfeO family.</text>
</comment>
<evidence type="ECO:0000259" key="5">
    <source>
        <dbReference type="Pfam" id="PF09375"/>
    </source>
</evidence>
<organism evidence="6">
    <name type="scientific">uncultured Rubrobacteraceae bacterium</name>
    <dbReference type="NCBI Taxonomy" id="349277"/>
    <lineage>
        <taxon>Bacteria</taxon>
        <taxon>Bacillati</taxon>
        <taxon>Actinomycetota</taxon>
        <taxon>Rubrobacteria</taxon>
        <taxon>Rubrobacterales</taxon>
        <taxon>Rubrobacteraceae</taxon>
        <taxon>environmental samples</taxon>
    </lineage>
</organism>
<dbReference type="Pfam" id="PF09375">
    <property type="entry name" value="Peptidase_M75"/>
    <property type="match status" value="1"/>
</dbReference>
<dbReference type="InterPro" id="IPR050894">
    <property type="entry name" value="EfeM/EfeO_iron_uptake"/>
</dbReference>
<gene>
    <name evidence="6" type="ORF">AVDCRST_MAG25-1270</name>
</gene>
<dbReference type="InterPro" id="IPR034981">
    <property type="entry name" value="Imelysin-like_EfeO/Algp7"/>
</dbReference>
<accession>A0A6J4R4J2</accession>
<dbReference type="GO" id="GO:0030313">
    <property type="term" value="C:cell envelope"/>
    <property type="evidence" value="ECO:0007669"/>
    <property type="project" value="UniProtKB-SubCell"/>
</dbReference>
<feature type="domain" description="Imelysin-like" evidence="5">
    <location>
        <begin position="31"/>
        <end position="134"/>
    </location>
</feature>
<dbReference type="InterPro" id="IPR018976">
    <property type="entry name" value="Imelysin-like"/>
</dbReference>
<protein>
    <submittedName>
        <fullName evidence="6">Ferrous iron transport periplasmic protein EfeO, contains peptidase-M75 domain and (Frequently) cupredoxin-like domain</fullName>
    </submittedName>
</protein>
<dbReference type="EMBL" id="CADCVI010000078">
    <property type="protein sequence ID" value="CAA9464037.1"/>
    <property type="molecule type" value="Genomic_DNA"/>
</dbReference>
<evidence type="ECO:0000256" key="2">
    <source>
        <dbReference type="ARBA" id="ARBA00005989"/>
    </source>
</evidence>